<feature type="compositionally biased region" description="Pro residues" evidence="1">
    <location>
        <begin position="315"/>
        <end position="328"/>
    </location>
</feature>
<evidence type="ECO:0000313" key="3">
    <source>
        <dbReference type="EMBL" id="KAG8458586.1"/>
    </source>
</evidence>
<dbReference type="OrthoDB" id="10655393at2759"/>
<feature type="region of interest" description="Disordered" evidence="1">
    <location>
        <begin position="248"/>
        <end position="337"/>
    </location>
</feature>
<feature type="region of interest" description="Disordered" evidence="1">
    <location>
        <begin position="374"/>
        <end position="410"/>
    </location>
</feature>
<dbReference type="EMBL" id="JAGTXO010000049">
    <property type="protein sequence ID" value="KAG8458586.1"/>
    <property type="molecule type" value="Genomic_DNA"/>
</dbReference>
<accession>A0A8J6C4T3</accession>
<organism evidence="3 4">
    <name type="scientific">Diacronema lutheri</name>
    <name type="common">Unicellular marine alga</name>
    <name type="synonym">Monochrysis lutheri</name>
    <dbReference type="NCBI Taxonomy" id="2081491"/>
    <lineage>
        <taxon>Eukaryota</taxon>
        <taxon>Haptista</taxon>
        <taxon>Haptophyta</taxon>
        <taxon>Pavlovophyceae</taxon>
        <taxon>Pavlovales</taxon>
        <taxon>Pavlovaceae</taxon>
        <taxon>Diacronema</taxon>
    </lineage>
</organism>
<feature type="region of interest" description="Disordered" evidence="1">
    <location>
        <begin position="180"/>
        <end position="225"/>
    </location>
</feature>
<feature type="signal peptide" evidence="2">
    <location>
        <begin position="1"/>
        <end position="15"/>
    </location>
</feature>
<comment type="caution">
    <text evidence="3">The sequence shown here is derived from an EMBL/GenBank/DDBJ whole genome shotgun (WGS) entry which is preliminary data.</text>
</comment>
<keyword evidence="2" id="KW-0732">Signal</keyword>
<dbReference type="Proteomes" id="UP000751190">
    <property type="component" value="Unassembled WGS sequence"/>
</dbReference>
<evidence type="ECO:0000256" key="1">
    <source>
        <dbReference type="SAM" id="MobiDB-lite"/>
    </source>
</evidence>
<name>A0A8J6C4T3_DIALT</name>
<feature type="chain" id="PRO_5035226701" evidence="2">
    <location>
        <begin position="16"/>
        <end position="544"/>
    </location>
</feature>
<dbReference type="AlphaFoldDB" id="A0A8J6C4T3"/>
<evidence type="ECO:0000256" key="2">
    <source>
        <dbReference type="SAM" id="SignalP"/>
    </source>
</evidence>
<feature type="region of interest" description="Disordered" evidence="1">
    <location>
        <begin position="489"/>
        <end position="525"/>
    </location>
</feature>
<feature type="compositionally biased region" description="Low complexity" evidence="1">
    <location>
        <begin position="198"/>
        <end position="217"/>
    </location>
</feature>
<reference evidence="3" key="1">
    <citation type="submission" date="2021-05" db="EMBL/GenBank/DDBJ databases">
        <title>The genome of the haptophyte Pavlova lutheri (Diacronema luteri, Pavlovales) - a model for lipid biosynthesis in eukaryotic algae.</title>
        <authorList>
            <person name="Hulatt C.J."/>
            <person name="Posewitz M.C."/>
        </authorList>
    </citation>
    <scope>NUCLEOTIDE SEQUENCE</scope>
    <source>
        <strain evidence="3">NIVA-4/92</strain>
    </source>
</reference>
<gene>
    <name evidence="3" type="ORF">KFE25_008383</name>
</gene>
<protein>
    <submittedName>
        <fullName evidence="3">Uncharacterized protein</fullName>
    </submittedName>
</protein>
<proteinExistence type="predicted"/>
<evidence type="ECO:0000313" key="4">
    <source>
        <dbReference type="Proteomes" id="UP000751190"/>
    </source>
</evidence>
<keyword evidence="4" id="KW-1185">Reference proteome</keyword>
<sequence length="544" mass="55972">MLSALLPFLAAAAACRRCAVPIADISATSIARLAVDESVRALVVACAPPHSARDGCAELLELRVDRLTRATVTQLQSGAHYRVEARTSVGDLAIGFARHAAPVCALVIEGAVLASPLRAQTLALLDAPIRLRAAGGLVDDSGSAVGLLLCCLSGGMLLRWRRAPESSLLKVQPRDIATPSVDSRYAEPRSSGAAGCGAAPLSSFSSPPSASRVSRPATHVDPTRCPESGKLIKLCQCVHCRYRDGSAIGSPEQQDEYARARRRSRDGELAALRQSEASAGRSVGRAATVHRPPGDGRPRSPILWPLHADEAPAQSPSPPPPPPPPPPRAAGDPPAAVGACAPIGTPCDRRISSVCAFHLADAVYVPACSEREQRAPRGSDASAHSAGGDDDGGGGAGRGGSALLDRTRESERDAYVRLQRSWRTADSARGVHGGLALSFRDASEVYTPDVTSRHAASDGAPSARVAVVLATGSGAEAATGAVPRFVDERSAPPPPPVTQSCVLEPAATPGPGTGGHRSRSGRGGFFSRLISGRRTAAAGGGVLV</sequence>